<dbReference type="PANTHER" id="PTHR46188">
    <property type="entry name" value="BOLA-LIKE PROTEIN 3"/>
    <property type="match status" value="1"/>
</dbReference>
<comment type="similarity">
    <text evidence="1 2">Belongs to the BolA/IbaG family.</text>
</comment>
<dbReference type="AlphaFoldDB" id="A0A6M2DST9"/>
<accession>A0A6M2DST9</accession>
<dbReference type="Pfam" id="PF01722">
    <property type="entry name" value="BolA"/>
    <property type="match status" value="1"/>
</dbReference>
<evidence type="ECO:0000256" key="2">
    <source>
        <dbReference type="RuleBase" id="RU003860"/>
    </source>
</evidence>
<sequence>MFKTIPLIKNQRNISLLSRIWSGKKSEVAGQSEAQIRAILVNKFPNAKSIDVQDVSGGCGAMFEISVEALDFKGMSTINQHRLITNTLKDQIKDMHGLRIQTSVPE</sequence>
<evidence type="ECO:0000313" key="3">
    <source>
        <dbReference type="EMBL" id="NOV49365.1"/>
    </source>
</evidence>
<proteinExistence type="inferred from homology"/>
<dbReference type="PANTHER" id="PTHR46188:SF1">
    <property type="entry name" value="BOLA-LIKE PROTEIN 3"/>
    <property type="match status" value="1"/>
</dbReference>
<name>A0A6M2DST9_XENCH</name>
<protein>
    <submittedName>
        <fullName evidence="3">Putative bola bacterial stress-induced morphogen-related protein</fullName>
    </submittedName>
</protein>
<dbReference type="InterPro" id="IPR002634">
    <property type="entry name" value="BolA"/>
</dbReference>
<dbReference type="GO" id="GO:0005759">
    <property type="term" value="C:mitochondrial matrix"/>
    <property type="evidence" value="ECO:0007669"/>
    <property type="project" value="TreeGrafter"/>
</dbReference>
<dbReference type="Gene3D" id="3.30.300.90">
    <property type="entry name" value="BolA-like"/>
    <property type="match status" value="1"/>
</dbReference>
<organism evidence="3">
    <name type="scientific">Xenopsylla cheopis</name>
    <name type="common">Oriental rat flea</name>
    <name type="synonym">Pulex cheopis</name>
    <dbReference type="NCBI Taxonomy" id="163159"/>
    <lineage>
        <taxon>Eukaryota</taxon>
        <taxon>Metazoa</taxon>
        <taxon>Ecdysozoa</taxon>
        <taxon>Arthropoda</taxon>
        <taxon>Hexapoda</taxon>
        <taxon>Insecta</taxon>
        <taxon>Pterygota</taxon>
        <taxon>Neoptera</taxon>
        <taxon>Endopterygota</taxon>
        <taxon>Siphonaptera</taxon>
        <taxon>Pulicidae</taxon>
        <taxon>Xenopsyllinae</taxon>
        <taxon>Xenopsylla</taxon>
    </lineage>
</organism>
<reference evidence="3" key="1">
    <citation type="submission" date="2020-03" db="EMBL/GenBank/DDBJ databases">
        <title>Transcriptomic Profiling of the Digestive Tract of the Rat Flea, Xenopsylla cheopis, Following Blood Feeding and Infection with Yersinia pestis.</title>
        <authorList>
            <person name="Bland D.M."/>
            <person name="Martens C.A."/>
            <person name="Virtaneva K."/>
            <person name="Kanakabandi K."/>
            <person name="Long D."/>
            <person name="Rosenke R."/>
            <person name="Saturday G.A."/>
            <person name="Hoyt F.H."/>
            <person name="Bruno D.P."/>
            <person name="Ribeiro J.M.C."/>
            <person name="Hinnebusch J."/>
        </authorList>
    </citation>
    <scope>NUCLEOTIDE SEQUENCE</scope>
</reference>
<dbReference type="InterPro" id="IPR052275">
    <property type="entry name" value="Mt_Fe-S_assembly_factor"/>
</dbReference>
<dbReference type="InterPro" id="IPR036065">
    <property type="entry name" value="BolA-like_sf"/>
</dbReference>
<evidence type="ECO:0000256" key="1">
    <source>
        <dbReference type="ARBA" id="ARBA00005578"/>
    </source>
</evidence>
<dbReference type="SUPFAM" id="SSF82657">
    <property type="entry name" value="BolA-like"/>
    <property type="match status" value="1"/>
</dbReference>
<dbReference type="EMBL" id="GIIL01005639">
    <property type="protein sequence ID" value="NOV49365.1"/>
    <property type="molecule type" value="Transcribed_RNA"/>
</dbReference>